<dbReference type="GO" id="GO:0003677">
    <property type="term" value="F:DNA binding"/>
    <property type="evidence" value="ECO:0007669"/>
    <property type="project" value="UniProtKB-KW"/>
</dbReference>
<keyword evidence="6" id="KW-1185">Reference proteome</keyword>
<dbReference type="EMBL" id="CP072110">
    <property type="protein sequence ID" value="QTH64957.1"/>
    <property type="molecule type" value="Genomic_DNA"/>
</dbReference>
<organism evidence="5 6">
    <name type="scientific">Psychrosphaera ytuae</name>
    <dbReference type="NCBI Taxonomy" id="2820710"/>
    <lineage>
        <taxon>Bacteria</taxon>
        <taxon>Pseudomonadati</taxon>
        <taxon>Pseudomonadota</taxon>
        <taxon>Gammaproteobacteria</taxon>
        <taxon>Alteromonadales</taxon>
        <taxon>Pseudoalteromonadaceae</taxon>
        <taxon>Psychrosphaera</taxon>
    </lineage>
</organism>
<dbReference type="InterPro" id="IPR005650">
    <property type="entry name" value="BlaI_family"/>
</dbReference>
<evidence type="ECO:0000256" key="3">
    <source>
        <dbReference type="ARBA" id="ARBA00023125"/>
    </source>
</evidence>
<evidence type="ECO:0000313" key="5">
    <source>
        <dbReference type="EMBL" id="QTH64957.1"/>
    </source>
</evidence>
<evidence type="ECO:0000256" key="4">
    <source>
        <dbReference type="ARBA" id="ARBA00023163"/>
    </source>
</evidence>
<dbReference type="PIRSF" id="PIRSF019455">
    <property type="entry name" value="CopR_AtkY"/>
    <property type="match status" value="1"/>
</dbReference>
<dbReference type="Gene3D" id="1.10.4040.10">
    <property type="entry name" value="Penicillinase repressor domain"/>
    <property type="match status" value="1"/>
</dbReference>
<evidence type="ECO:0000256" key="2">
    <source>
        <dbReference type="ARBA" id="ARBA00023015"/>
    </source>
</evidence>
<evidence type="ECO:0000256" key="1">
    <source>
        <dbReference type="ARBA" id="ARBA00011046"/>
    </source>
</evidence>
<comment type="similarity">
    <text evidence="1">Belongs to the BlaI transcriptional regulatory family.</text>
</comment>
<sequence length="126" mass="14817">MIELSKAEFEVMQVIWKKHPARANEIIEQLEGDNDWQDKTVKTFLNRLVKKGALSFERDGRQYIYSPTIEQQNYTLKESKSFIERFFSGRIAPLVSGFAQSKELSQRDIDELKQVISDWEQSNKDK</sequence>
<dbReference type="AlphaFoldDB" id="A0A975DD46"/>
<gene>
    <name evidence="5" type="ORF">J1N51_05775</name>
</gene>
<dbReference type="InterPro" id="IPR036390">
    <property type="entry name" value="WH_DNA-bd_sf"/>
</dbReference>
<name>A0A975DD46_9GAMM</name>
<reference evidence="5" key="1">
    <citation type="submission" date="2021-03" db="EMBL/GenBank/DDBJ databases">
        <title>Description of Psychrosphaera ytuae sp. nov. isolated from deep sea sediment of South China Sea.</title>
        <authorList>
            <person name="Zhang J."/>
            <person name="Xu X.-D."/>
        </authorList>
    </citation>
    <scope>NUCLEOTIDE SEQUENCE</scope>
    <source>
        <strain evidence="5">MTZ26</strain>
    </source>
</reference>
<dbReference type="SUPFAM" id="SSF46785">
    <property type="entry name" value="Winged helix' DNA-binding domain"/>
    <property type="match status" value="1"/>
</dbReference>
<accession>A0A975DD46</accession>
<dbReference type="GO" id="GO:0045892">
    <property type="term" value="P:negative regulation of DNA-templated transcription"/>
    <property type="evidence" value="ECO:0007669"/>
    <property type="project" value="InterPro"/>
</dbReference>
<proteinExistence type="inferred from homology"/>
<keyword evidence="3" id="KW-0238">DNA-binding</keyword>
<dbReference type="Pfam" id="PF03965">
    <property type="entry name" value="Penicillinase_R"/>
    <property type="match status" value="1"/>
</dbReference>
<keyword evidence="4" id="KW-0804">Transcription</keyword>
<dbReference type="Proteomes" id="UP000682739">
    <property type="component" value="Chromosome"/>
</dbReference>
<dbReference type="KEGG" id="psym:J1N51_05775"/>
<evidence type="ECO:0000313" key="6">
    <source>
        <dbReference type="Proteomes" id="UP000682739"/>
    </source>
</evidence>
<dbReference type="InterPro" id="IPR036388">
    <property type="entry name" value="WH-like_DNA-bd_sf"/>
</dbReference>
<keyword evidence="2" id="KW-0805">Transcription regulation</keyword>
<dbReference type="RefSeq" id="WP_208832992.1">
    <property type="nucleotide sequence ID" value="NZ_CP072110.1"/>
</dbReference>
<protein>
    <submittedName>
        <fullName evidence="5">BlaI/MecI/CopY family transcriptional regulator</fullName>
    </submittedName>
</protein>
<dbReference type="Gene3D" id="1.10.10.10">
    <property type="entry name" value="Winged helix-like DNA-binding domain superfamily/Winged helix DNA-binding domain"/>
    <property type="match status" value="1"/>
</dbReference>